<comment type="catalytic activity">
    <reaction evidence="10">
        <text>pyridoxal + ATP = pyridoxal 5'-phosphate + ADP + H(+)</text>
        <dbReference type="Rhea" id="RHEA:10224"/>
        <dbReference type="ChEBI" id="CHEBI:15378"/>
        <dbReference type="ChEBI" id="CHEBI:17310"/>
        <dbReference type="ChEBI" id="CHEBI:30616"/>
        <dbReference type="ChEBI" id="CHEBI:456216"/>
        <dbReference type="ChEBI" id="CHEBI:597326"/>
        <dbReference type="EC" id="2.7.1.35"/>
    </reaction>
    <physiologicalReaction direction="left-to-right" evidence="10">
        <dbReference type="Rhea" id="RHEA:10225"/>
    </physiologicalReaction>
</comment>
<comment type="pathway">
    <text evidence="1">Cofactor metabolism; pyridoxal 5'-phosphate salvage; pyridoxamine 5'-phosphate from pyridoxamine: step 1/1.</text>
</comment>
<dbReference type="NCBIfam" id="TIGR00687">
    <property type="entry name" value="pyridox_kin"/>
    <property type="match status" value="1"/>
</dbReference>
<dbReference type="Pfam" id="PF08543">
    <property type="entry name" value="Phos_pyr_kin"/>
    <property type="match status" value="1"/>
</dbReference>
<protein>
    <recommendedName>
        <fullName evidence="4">Pyridoxal kinase</fullName>
    </recommendedName>
</protein>
<reference evidence="13" key="1">
    <citation type="submission" date="2021-06" db="EMBL/GenBank/DDBJ databases">
        <authorList>
            <person name="Hodson N. C."/>
            <person name="Mongue J. A."/>
            <person name="Jaron S. K."/>
        </authorList>
    </citation>
    <scope>NUCLEOTIDE SEQUENCE</scope>
</reference>
<evidence type="ECO:0000256" key="6">
    <source>
        <dbReference type="ARBA" id="ARBA00022741"/>
    </source>
</evidence>
<dbReference type="InterPro" id="IPR004625">
    <property type="entry name" value="PyrdxlKinase"/>
</dbReference>
<evidence type="ECO:0000256" key="10">
    <source>
        <dbReference type="ARBA" id="ARBA00047377"/>
    </source>
</evidence>
<accession>A0A8J2JKF6</accession>
<evidence type="ECO:0000313" key="14">
    <source>
        <dbReference type="Proteomes" id="UP000708208"/>
    </source>
</evidence>
<dbReference type="GO" id="GO:0009443">
    <property type="term" value="P:pyridoxal 5'-phosphate salvage"/>
    <property type="evidence" value="ECO:0007669"/>
    <property type="project" value="InterPro"/>
</dbReference>
<evidence type="ECO:0000256" key="8">
    <source>
        <dbReference type="ARBA" id="ARBA00022840"/>
    </source>
</evidence>
<keyword evidence="7" id="KW-0418">Kinase</keyword>
<dbReference type="OrthoDB" id="2104723at2759"/>
<dbReference type="GO" id="GO:0005829">
    <property type="term" value="C:cytosol"/>
    <property type="evidence" value="ECO:0007669"/>
    <property type="project" value="TreeGrafter"/>
</dbReference>
<dbReference type="Proteomes" id="UP000708208">
    <property type="component" value="Unassembled WGS sequence"/>
</dbReference>
<sequence>MTTKRVLSIQSHVVAGYVGNKCAVFPLQVLGYEVDFINSVQFSNHTGYGQWKGQVLNDIDLDDLFEGLKMNNLTTYDSLLTGYVGSESFLRKICQVVKGIKDKNPDSVYLCDPVLGDDGHFYVPQSLIPIYVNEVLPLADIITPNTFEIQHLTGLTVKTEADVLEATQFLHDKGVATVVLSSLDSAEEIATYVSHREGNNRQVWKVISPKIASKFTGSGDLFSALFLGWYSKLNRDLPKVLVTTLASMGKVLQRTFEYSQIFPSTSKAPTELQLIQSLD</sequence>
<dbReference type="GO" id="GO:0008478">
    <property type="term" value="F:pyridoxal kinase activity"/>
    <property type="evidence" value="ECO:0007669"/>
    <property type="project" value="UniProtKB-EC"/>
</dbReference>
<evidence type="ECO:0000256" key="9">
    <source>
        <dbReference type="ARBA" id="ARBA00047310"/>
    </source>
</evidence>
<organism evidence="13 14">
    <name type="scientific">Allacma fusca</name>
    <dbReference type="NCBI Taxonomy" id="39272"/>
    <lineage>
        <taxon>Eukaryota</taxon>
        <taxon>Metazoa</taxon>
        <taxon>Ecdysozoa</taxon>
        <taxon>Arthropoda</taxon>
        <taxon>Hexapoda</taxon>
        <taxon>Collembola</taxon>
        <taxon>Symphypleona</taxon>
        <taxon>Sminthuridae</taxon>
        <taxon>Allacma</taxon>
    </lineage>
</organism>
<gene>
    <name evidence="13" type="ORF">AFUS01_LOCUS5426</name>
</gene>
<dbReference type="PANTHER" id="PTHR10534">
    <property type="entry name" value="PYRIDOXAL KINASE"/>
    <property type="match status" value="1"/>
</dbReference>
<dbReference type="PANTHER" id="PTHR10534:SF2">
    <property type="entry name" value="PYRIDOXAL KINASE"/>
    <property type="match status" value="1"/>
</dbReference>
<dbReference type="AlphaFoldDB" id="A0A8J2JKF6"/>
<name>A0A8J2JKF6_9HEXA</name>
<proteinExistence type="predicted"/>
<feature type="non-terminal residue" evidence="13">
    <location>
        <position position="279"/>
    </location>
</feature>
<comment type="catalytic activity">
    <reaction evidence="9">
        <text>pyridoxamine + ATP = pyridoxamine 5'-phosphate + ADP + H(+)</text>
        <dbReference type="Rhea" id="RHEA:25104"/>
        <dbReference type="ChEBI" id="CHEBI:15378"/>
        <dbReference type="ChEBI" id="CHEBI:30616"/>
        <dbReference type="ChEBI" id="CHEBI:57761"/>
        <dbReference type="ChEBI" id="CHEBI:58451"/>
        <dbReference type="ChEBI" id="CHEBI:456216"/>
        <dbReference type="EC" id="2.7.1.35"/>
    </reaction>
    <physiologicalReaction direction="left-to-right" evidence="9">
        <dbReference type="Rhea" id="RHEA:25105"/>
    </physiologicalReaction>
</comment>
<evidence type="ECO:0000256" key="5">
    <source>
        <dbReference type="ARBA" id="ARBA00022679"/>
    </source>
</evidence>
<comment type="caution">
    <text evidence="13">The sequence shown here is derived from an EMBL/GenBank/DDBJ whole genome shotgun (WGS) entry which is preliminary data.</text>
</comment>
<dbReference type="EMBL" id="CAJVCH010034645">
    <property type="protein sequence ID" value="CAG7715547.1"/>
    <property type="molecule type" value="Genomic_DNA"/>
</dbReference>
<keyword evidence="14" id="KW-1185">Reference proteome</keyword>
<keyword evidence="6" id="KW-0547">Nucleotide-binding</keyword>
<comment type="pathway">
    <text evidence="3">Cofactor metabolism; pyridoxal 5'-phosphate salvage; pyridoxal 5'-phosphate from pyridoxal: step 1/1.</text>
</comment>
<evidence type="ECO:0000259" key="12">
    <source>
        <dbReference type="Pfam" id="PF08543"/>
    </source>
</evidence>
<comment type="catalytic activity">
    <reaction evidence="11">
        <text>pyridoxine + ATP = pyridoxine 5'-phosphate + ADP + H(+)</text>
        <dbReference type="Rhea" id="RHEA:25108"/>
        <dbReference type="ChEBI" id="CHEBI:15378"/>
        <dbReference type="ChEBI" id="CHEBI:16709"/>
        <dbReference type="ChEBI" id="CHEBI:30616"/>
        <dbReference type="ChEBI" id="CHEBI:58589"/>
        <dbReference type="ChEBI" id="CHEBI:456216"/>
        <dbReference type="EC" id="2.7.1.35"/>
    </reaction>
    <physiologicalReaction direction="left-to-right" evidence="11">
        <dbReference type="Rhea" id="RHEA:25109"/>
    </physiologicalReaction>
</comment>
<dbReference type="CDD" id="cd01173">
    <property type="entry name" value="pyridoxal_pyridoxamine_kinase"/>
    <property type="match status" value="1"/>
</dbReference>
<evidence type="ECO:0000313" key="13">
    <source>
        <dbReference type="EMBL" id="CAG7715547.1"/>
    </source>
</evidence>
<feature type="domain" description="Pyridoxamine kinase/Phosphomethylpyrimidine kinase" evidence="12">
    <location>
        <begin position="94"/>
        <end position="225"/>
    </location>
</feature>
<evidence type="ECO:0000256" key="11">
    <source>
        <dbReference type="ARBA" id="ARBA00048524"/>
    </source>
</evidence>
<evidence type="ECO:0000256" key="4">
    <source>
        <dbReference type="ARBA" id="ARBA00018134"/>
    </source>
</evidence>
<dbReference type="GO" id="GO:0005524">
    <property type="term" value="F:ATP binding"/>
    <property type="evidence" value="ECO:0007669"/>
    <property type="project" value="UniProtKB-KW"/>
</dbReference>
<evidence type="ECO:0000256" key="7">
    <source>
        <dbReference type="ARBA" id="ARBA00022777"/>
    </source>
</evidence>
<comment type="pathway">
    <text evidence="2">Cofactor metabolism; pyridoxal 5'-phosphate salvage; pyridoxine 5'-phosphate from pyridoxine: step 1/1.</text>
</comment>
<evidence type="ECO:0000256" key="2">
    <source>
        <dbReference type="ARBA" id="ARBA00004835"/>
    </source>
</evidence>
<keyword evidence="5" id="KW-0808">Transferase</keyword>
<evidence type="ECO:0000256" key="3">
    <source>
        <dbReference type="ARBA" id="ARBA00005210"/>
    </source>
</evidence>
<dbReference type="InterPro" id="IPR013749">
    <property type="entry name" value="PM/HMP-P_kinase-1"/>
</dbReference>
<keyword evidence="8" id="KW-0067">ATP-binding</keyword>
<evidence type="ECO:0000256" key="1">
    <source>
        <dbReference type="ARBA" id="ARBA00004750"/>
    </source>
</evidence>